<evidence type="ECO:0000313" key="4">
    <source>
        <dbReference type="Proteomes" id="UP000216147"/>
    </source>
</evidence>
<feature type="transmembrane region" description="Helical" evidence="2">
    <location>
        <begin position="12"/>
        <end position="31"/>
    </location>
</feature>
<evidence type="ECO:0000313" key="3">
    <source>
        <dbReference type="EMBL" id="OYX55626.1"/>
    </source>
</evidence>
<evidence type="ECO:0000256" key="2">
    <source>
        <dbReference type="SAM" id="Phobius"/>
    </source>
</evidence>
<keyword evidence="2" id="KW-1133">Transmembrane helix</keyword>
<reference evidence="3 4" key="1">
    <citation type="submission" date="2017-03" db="EMBL/GenBank/DDBJ databases">
        <title>Lifting the veil on microbial sulfur biogeochemistry in mining wastewaters.</title>
        <authorList>
            <person name="Kantor R.S."/>
            <person name="Colenbrander Nelson T."/>
            <person name="Marshall S."/>
            <person name="Bennett D."/>
            <person name="Apte S."/>
            <person name="Camacho D."/>
            <person name="Thomas B.C."/>
            <person name="Warren L.A."/>
            <person name="Banfield J.F."/>
        </authorList>
    </citation>
    <scope>NUCLEOTIDE SEQUENCE [LARGE SCALE GENOMIC DNA]</scope>
    <source>
        <strain evidence="3">32-68-21</strain>
    </source>
</reference>
<comment type="caution">
    <text evidence="3">The sequence shown here is derived from an EMBL/GenBank/DDBJ whole genome shotgun (WGS) entry which is preliminary data.</text>
</comment>
<evidence type="ECO:0000256" key="1">
    <source>
        <dbReference type="SAM" id="MobiDB-lite"/>
    </source>
</evidence>
<sequence>MAHPLSRTEVRLGLAAVAMVGVIGAGAVMLGGSETGRALGRGLAIAVVPPVEHEVLPGETMEVGALNDGFDRAALERIAERPLDDTLPPPAWIGDESLGDATPRMPMPTPVSDRGGIEVAAPPADPLADGSRAFGFDNPRPDYAGERALRWNQLEIAATKSPASTAANDDTEPVQYSPE</sequence>
<organism evidence="3 4">
    <name type="scientific">Brevundimonas subvibrioides</name>
    <dbReference type="NCBI Taxonomy" id="74313"/>
    <lineage>
        <taxon>Bacteria</taxon>
        <taxon>Pseudomonadati</taxon>
        <taxon>Pseudomonadota</taxon>
        <taxon>Alphaproteobacteria</taxon>
        <taxon>Caulobacterales</taxon>
        <taxon>Caulobacteraceae</taxon>
        <taxon>Brevundimonas</taxon>
    </lineage>
</organism>
<dbReference type="Proteomes" id="UP000216147">
    <property type="component" value="Unassembled WGS sequence"/>
</dbReference>
<feature type="region of interest" description="Disordered" evidence="1">
    <location>
        <begin position="158"/>
        <end position="179"/>
    </location>
</feature>
<gene>
    <name evidence="3" type="ORF">B7Y86_13300</name>
</gene>
<protein>
    <submittedName>
        <fullName evidence="3">Uncharacterized protein</fullName>
    </submittedName>
</protein>
<name>A0A258HFC8_9CAUL</name>
<accession>A0A258HFC8</accession>
<dbReference type="EMBL" id="NCEQ01000013">
    <property type="protein sequence ID" value="OYX55626.1"/>
    <property type="molecule type" value="Genomic_DNA"/>
</dbReference>
<dbReference type="AlphaFoldDB" id="A0A258HFC8"/>
<keyword evidence="2" id="KW-0472">Membrane</keyword>
<proteinExistence type="predicted"/>
<keyword evidence="2" id="KW-0812">Transmembrane</keyword>